<proteinExistence type="predicted"/>
<evidence type="ECO:0000313" key="2">
    <source>
        <dbReference type="EnsemblProtists" id="Phyra82287"/>
    </source>
</evidence>
<dbReference type="VEuPathDB" id="FungiDB:KRP22_5863"/>
<dbReference type="EnsemblProtists" id="Phyra82287">
    <property type="protein sequence ID" value="Phyra82287"/>
    <property type="gene ID" value="Phyra82287"/>
</dbReference>
<dbReference type="HOGENOM" id="CLU_063364_0_0_1"/>
<protein>
    <submittedName>
        <fullName evidence="2">Uncharacterized protein</fullName>
    </submittedName>
</protein>
<keyword evidence="1" id="KW-0812">Transmembrane</keyword>
<evidence type="ECO:0000313" key="3">
    <source>
        <dbReference type="Proteomes" id="UP000005238"/>
    </source>
</evidence>
<feature type="transmembrane region" description="Helical" evidence="1">
    <location>
        <begin position="159"/>
        <end position="180"/>
    </location>
</feature>
<reference evidence="3" key="1">
    <citation type="journal article" date="2006" name="Science">
        <title>Phytophthora genome sequences uncover evolutionary origins and mechanisms of pathogenesis.</title>
        <authorList>
            <person name="Tyler B.M."/>
            <person name="Tripathy S."/>
            <person name="Zhang X."/>
            <person name="Dehal P."/>
            <person name="Jiang R.H."/>
            <person name="Aerts A."/>
            <person name="Arredondo F.D."/>
            <person name="Baxter L."/>
            <person name="Bensasson D."/>
            <person name="Beynon J.L."/>
            <person name="Chapman J."/>
            <person name="Damasceno C.M."/>
            <person name="Dorrance A.E."/>
            <person name="Dou D."/>
            <person name="Dickerman A.W."/>
            <person name="Dubchak I.L."/>
            <person name="Garbelotto M."/>
            <person name="Gijzen M."/>
            <person name="Gordon S.G."/>
            <person name="Govers F."/>
            <person name="Grunwald N.J."/>
            <person name="Huang W."/>
            <person name="Ivors K.L."/>
            <person name="Jones R.W."/>
            <person name="Kamoun S."/>
            <person name="Krampis K."/>
            <person name="Lamour K.H."/>
            <person name="Lee M.K."/>
            <person name="McDonald W.H."/>
            <person name="Medina M."/>
            <person name="Meijer H.J."/>
            <person name="Nordberg E.K."/>
            <person name="Maclean D.J."/>
            <person name="Ospina-Giraldo M.D."/>
            <person name="Morris P.F."/>
            <person name="Phuntumart V."/>
            <person name="Putnam N.H."/>
            <person name="Rash S."/>
            <person name="Rose J.K."/>
            <person name="Sakihama Y."/>
            <person name="Salamov A.A."/>
            <person name="Savidor A."/>
            <person name="Scheuring C.F."/>
            <person name="Smith B.M."/>
            <person name="Sobral B.W."/>
            <person name="Terry A."/>
            <person name="Torto-Alalibo T.A."/>
            <person name="Win J."/>
            <person name="Xu Z."/>
            <person name="Zhang H."/>
            <person name="Grigoriev I.V."/>
            <person name="Rokhsar D.S."/>
            <person name="Boore J.L."/>
        </authorList>
    </citation>
    <scope>NUCLEOTIDE SEQUENCE [LARGE SCALE GENOMIC DNA]</scope>
    <source>
        <strain evidence="3">Pr102</strain>
    </source>
</reference>
<dbReference type="EMBL" id="DS566067">
    <property type="status" value="NOT_ANNOTATED_CDS"/>
    <property type="molecule type" value="Genomic_DNA"/>
</dbReference>
<dbReference type="OMA" id="PCHIAFS"/>
<evidence type="ECO:0000256" key="1">
    <source>
        <dbReference type="SAM" id="Phobius"/>
    </source>
</evidence>
<keyword evidence="1" id="KW-1133">Transmembrane helix</keyword>
<dbReference type="eggNOG" id="ENOG502S2K2">
    <property type="taxonomic scope" value="Eukaryota"/>
</dbReference>
<accession>H3GXG9</accession>
<dbReference type="AlphaFoldDB" id="H3GXG9"/>
<sequence length="365" mass="39846">MEASLLRADVLWLAKPLKKQVEPPHAPQAARVTVVLPSTESREEEETSLPCHIAFSATDLEAENKTSLLERHATFKLLDGDDLVATHALKLRECVPVLAEGAIHWAQPVLHKDVLWELEIRIYVKTDRRPRALVSHAITIKNGASNVAHQLFLHKNKAVLGLLPAIAGCVLGIVGTSPVWLPLTLLVGVMGFPVWFVVGVALSLVTVFSAISTVVAVKLARSERVKGACQHFLRSPQGQLLLFKGMPGEESMSLSALSARAKEFVLENPSRKLVASLAIDFLGNATFVVPGLGEVADVLWAPVSAKMVDTLYSQSSPHAKYVAFVEELLPFTDFIPTATLAWLKENLGSEELDKLLLLTKFRKQA</sequence>
<dbReference type="Proteomes" id="UP000005238">
    <property type="component" value="Unassembled WGS sequence"/>
</dbReference>
<feature type="transmembrane region" description="Helical" evidence="1">
    <location>
        <begin position="192"/>
        <end position="217"/>
    </location>
</feature>
<organism evidence="2 3">
    <name type="scientific">Phytophthora ramorum</name>
    <name type="common">Sudden oak death agent</name>
    <dbReference type="NCBI Taxonomy" id="164328"/>
    <lineage>
        <taxon>Eukaryota</taxon>
        <taxon>Sar</taxon>
        <taxon>Stramenopiles</taxon>
        <taxon>Oomycota</taxon>
        <taxon>Peronosporomycetes</taxon>
        <taxon>Peronosporales</taxon>
        <taxon>Peronosporaceae</taxon>
        <taxon>Phytophthora</taxon>
    </lineage>
</organism>
<name>H3GXG9_PHYRM</name>
<keyword evidence="3" id="KW-1185">Reference proteome</keyword>
<dbReference type="InParanoid" id="H3GXG9"/>
<keyword evidence="1" id="KW-0472">Membrane</keyword>
<reference evidence="2" key="2">
    <citation type="submission" date="2015-06" db="UniProtKB">
        <authorList>
            <consortium name="EnsemblProtists"/>
        </authorList>
    </citation>
    <scope>IDENTIFICATION</scope>
    <source>
        <strain evidence="2">Pr102</strain>
    </source>
</reference>
<dbReference type="VEuPathDB" id="FungiDB:KRP23_6496"/>